<dbReference type="Gene3D" id="1.10.132.80">
    <property type="match status" value="1"/>
</dbReference>
<sequence length="151" mass="16683">MARSGPHLKLNDPAKVQQIINEYFLECDTTKITKQVAHSKGITEVKTSTPYTMAGLARALRVSRETLNQYRHAIHPGETPEEKIQHERISDIISHARDRVHEQNVTLALAGCHDSRIAALNLASNYGYSQKNEVSGPGGGPLVINVVKFSE</sequence>
<dbReference type="InterPro" id="IPR032066">
    <property type="entry name" value="GP3_package"/>
</dbReference>
<dbReference type="EMBL" id="MT142454">
    <property type="protein sequence ID" value="QJA81290.1"/>
    <property type="molecule type" value="Genomic_DNA"/>
</dbReference>
<evidence type="ECO:0000313" key="2">
    <source>
        <dbReference type="EMBL" id="QJA81290.1"/>
    </source>
</evidence>
<protein>
    <submittedName>
        <fullName evidence="1">Putative terminase small subunit</fullName>
    </submittedName>
</protein>
<evidence type="ECO:0000313" key="1">
    <source>
        <dbReference type="EMBL" id="QJA62577.1"/>
    </source>
</evidence>
<dbReference type="EMBL" id="MT141475">
    <property type="protein sequence ID" value="QJA62577.1"/>
    <property type="molecule type" value="Genomic_DNA"/>
</dbReference>
<proteinExistence type="predicted"/>
<name>A0A6M3IZZ0_9ZZZZ</name>
<accession>A0A6M3IZZ0</accession>
<organism evidence="1">
    <name type="scientific">viral metagenome</name>
    <dbReference type="NCBI Taxonomy" id="1070528"/>
    <lineage>
        <taxon>unclassified sequences</taxon>
        <taxon>metagenomes</taxon>
        <taxon>organismal metagenomes</taxon>
    </lineage>
</organism>
<dbReference type="Pfam" id="PF16677">
    <property type="entry name" value="GP3_package"/>
    <property type="match status" value="1"/>
</dbReference>
<gene>
    <name evidence="2" type="ORF">MM415A00556_0010</name>
    <name evidence="1" type="ORF">MM415B00751_0013</name>
</gene>
<reference evidence="1" key="1">
    <citation type="submission" date="2020-03" db="EMBL/GenBank/DDBJ databases">
        <title>The deep terrestrial virosphere.</title>
        <authorList>
            <person name="Holmfeldt K."/>
            <person name="Nilsson E."/>
            <person name="Simone D."/>
            <person name="Lopez-Fernandez M."/>
            <person name="Wu X."/>
            <person name="de Brujin I."/>
            <person name="Lundin D."/>
            <person name="Andersson A."/>
            <person name="Bertilsson S."/>
            <person name="Dopson M."/>
        </authorList>
    </citation>
    <scope>NUCLEOTIDE SEQUENCE</scope>
    <source>
        <strain evidence="2">MM415A00556</strain>
        <strain evidence="1">MM415B00751</strain>
    </source>
</reference>
<dbReference type="AlphaFoldDB" id="A0A6M3IZZ0"/>